<dbReference type="Gene3D" id="3.60.10.10">
    <property type="entry name" value="Endonuclease/exonuclease/phosphatase"/>
    <property type="match status" value="1"/>
</dbReference>
<evidence type="ECO:0000313" key="3">
    <source>
        <dbReference type="Proteomes" id="UP001633002"/>
    </source>
</evidence>
<proteinExistence type="predicted"/>
<keyword evidence="3" id="KW-1185">Reference proteome</keyword>
<organism evidence="2 3">
    <name type="scientific">Riccia sorocarpa</name>
    <dbReference type="NCBI Taxonomy" id="122646"/>
    <lineage>
        <taxon>Eukaryota</taxon>
        <taxon>Viridiplantae</taxon>
        <taxon>Streptophyta</taxon>
        <taxon>Embryophyta</taxon>
        <taxon>Marchantiophyta</taxon>
        <taxon>Marchantiopsida</taxon>
        <taxon>Marchantiidae</taxon>
        <taxon>Marchantiales</taxon>
        <taxon>Ricciaceae</taxon>
        <taxon>Riccia</taxon>
    </lineage>
</organism>
<sequence>MFTPDIAIASWNINGGSDPDRIRVVRAWLKAQPEVKILGLQELKTTERRAEFDLRSIFNQGRKVIDYAQNGKGGAALEADSSVQVTSSGVRGDGSAAWMKIQTDVGEVGVIRIDKISAKDSTLEMATGTKLVDSYFIALNRKGPRFTRQRIRVDRMEFARLDRIYISDGADWFEQVGELLHDGQSGLSDHHPVKISLQWKGDETEKRQWRTYFKFRHQEMQTEEVKNKIKAAWQNKPRGVNDARVHWELGWLRIKKIMQEVRRETRHTEADLQTLPAQLMQIRINIKMENTPENRALLAKLETQVKEQEINNAVAWRLRSRSRWLREGDAPSQYFFAMMRSKFKREMIESLTTDSGDIITAPEDILPETHRFYQDLFQEEAIQDEDQRTANTEQALRLLQNKVTAEQNGTLALVPDMDELERIVKILPPDKAPGLDGVTSEAIRENWEVIKDDCKSMIEAFWAGGQLTTRTKKGAIKLIPKSADKARLKDWRPISLLGITYKIISKLLAERLKALLPGLVNEQQTGFVQGRSIFDSILTVKLGQEWSEVTAQQSIFLKLDL</sequence>
<dbReference type="InterPro" id="IPR000477">
    <property type="entry name" value="RT_dom"/>
</dbReference>
<dbReference type="SUPFAM" id="SSF56219">
    <property type="entry name" value="DNase I-like"/>
    <property type="match status" value="1"/>
</dbReference>
<dbReference type="Proteomes" id="UP001633002">
    <property type="component" value="Unassembled WGS sequence"/>
</dbReference>
<dbReference type="PANTHER" id="PTHR31635:SF196">
    <property type="entry name" value="REVERSE TRANSCRIPTASE DOMAIN-CONTAINING PROTEIN-RELATED"/>
    <property type="match status" value="1"/>
</dbReference>
<protein>
    <recommendedName>
        <fullName evidence="1">Reverse transcriptase domain-containing protein</fullName>
    </recommendedName>
</protein>
<comment type="caution">
    <text evidence="2">The sequence shown here is derived from an EMBL/GenBank/DDBJ whole genome shotgun (WGS) entry which is preliminary data.</text>
</comment>
<dbReference type="InterPro" id="IPR036691">
    <property type="entry name" value="Endo/exonu/phosph_ase_sf"/>
</dbReference>
<dbReference type="AlphaFoldDB" id="A0ABD3HN85"/>
<dbReference type="EMBL" id="JBJQOH010000003">
    <property type="protein sequence ID" value="KAL3692032.1"/>
    <property type="molecule type" value="Genomic_DNA"/>
</dbReference>
<name>A0ABD3HN85_9MARC</name>
<dbReference type="Pfam" id="PF00078">
    <property type="entry name" value="RVT_1"/>
    <property type="match status" value="1"/>
</dbReference>
<feature type="domain" description="Reverse transcriptase" evidence="1">
    <location>
        <begin position="480"/>
        <end position="561"/>
    </location>
</feature>
<reference evidence="2 3" key="1">
    <citation type="submission" date="2024-09" db="EMBL/GenBank/DDBJ databases">
        <title>Chromosome-scale assembly of Riccia sorocarpa.</title>
        <authorList>
            <person name="Paukszto L."/>
        </authorList>
    </citation>
    <scope>NUCLEOTIDE SEQUENCE [LARGE SCALE GENOMIC DNA]</scope>
    <source>
        <strain evidence="2">LP-2024</strain>
        <tissue evidence="2">Aerial parts of the thallus</tissue>
    </source>
</reference>
<evidence type="ECO:0000313" key="2">
    <source>
        <dbReference type="EMBL" id="KAL3692032.1"/>
    </source>
</evidence>
<dbReference type="PANTHER" id="PTHR31635">
    <property type="entry name" value="REVERSE TRANSCRIPTASE DOMAIN-CONTAINING PROTEIN-RELATED"/>
    <property type="match status" value="1"/>
</dbReference>
<accession>A0ABD3HN85</accession>
<evidence type="ECO:0000259" key="1">
    <source>
        <dbReference type="Pfam" id="PF00078"/>
    </source>
</evidence>
<gene>
    <name evidence="2" type="ORF">R1sor_005683</name>
</gene>